<accession>A0A379E9P8</accession>
<dbReference type="Gene3D" id="3.30.10.20">
    <property type="match status" value="1"/>
</dbReference>
<dbReference type="PROSITE" id="PS51178">
    <property type="entry name" value="PASTA"/>
    <property type="match status" value="1"/>
</dbReference>
<dbReference type="Proteomes" id="UP000254156">
    <property type="component" value="Unassembled WGS sequence"/>
</dbReference>
<organism evidence="4 5">
    <name type="scientific">Porphyromonas macacae</name>
    <dbReference type="NCBI Taxonomy" id="28115"/>
    <lineage>
        <taxon>Bacteria</taxon>
        <taxon>Pseudomonadati</taxon>
        <taxon>Bacteroidota</taxon>
        <taxon>Bacteroidia</taxon>
        <taxon>Bacteroidales</taxon>
        <taxon>Porphyromonadaceae</taxon>
        <taxon>Porphyromonas</taxon>
    </lineage>
</organism>
<feature type="domain" description="PASTA" evidence="3">
    <location>
        <begin position="38"/>
        <end position="104"/>
    </location>
</feature>
<dbReference type="RefSeq" id="WP_025003885.1">
    <property type="nucleotide sequence ID" value="NZ_JBGYTE010000026.1"/>
</dbReference>
<dbReference type="AlphaFoldDB" id="A0A379E9P8"/>
<dbReference type="InterPro" id="IPR005543">
    <property type="entry name" value="PASTA_dom"/>
</dbReference>
<keyword evidence="2" id="KW-1133">Transmembrane helix</keyword>
<name>A0A379E9P8_9PORP</name>
<feature type="transmembrane region" description="Helical" evidence="2">
    <location>
        <begin position="9"/>
        <end position="31"/>
    </location>
</feature>
<evidence type="ECO:0000313" key="4">
    <source>
        <dbReference type="EMBL" id="SUB89395.1"/>
    </source>
</evidence>
<dbReference type="Pfam" id="PF03793">
    <property type="entry name" value="PASTA"/>
    <property type="match status" value="1"/>
</dbReference>
<keyword evidence="2" id="KW-0812">Transmembrane</keyword>
<proteinExistence type="predicted"/>
<evidence type="ECO:0000259" key="3">
    <source>
        <dbReference type="PROSITE" id="PS51178"/>
    </source>
</evidence>
<feature type="region of interest" description="Disordered" evidence="1">
    <location>
        <begin position="198"/>
        <end position="219"/>
    </location>
</feature>
<protein>
    <submittedName>
        <fullName evidence="4">Serine/threonine-protein kinase PrkC</fullName>
        <ecNumber evidence="4">2.7.11.1</ecNumber>
    </submittedName>
</protein>
<reference evidence="4 5" key="1">
    <citation type="submission" date="2018-06" db="EMBL/GenBank/DDBJ databases">
        <authorList>
            <consortium name="Pathogen Informatics"/>
            <person name="Doyle S."/>
        </authorList>
    </citation>
    <scope>NUCLEOTIDE SEQUENCE [LARGE SCALE GENOMIC DNA]</scope>
    <source>
        <strain evidence="4 5">NCTC11632</strain>
    </source>
</reference>
<keyword evidence="4" id="KW-0418">Kinase</keyword>
<evidence type="ECO:0000256" key="2">
    <source>
        <dbReference type="SAM" id="Phobius"/>
    </source>
</evidence>
<dbReference type="SUPFAM" id="SSF54184">
    <property type="entry name" value="Penicillin-binding protein 2x (pbp-2x), c-terminal domain"/>
    <property type="match status" value="1"/>
</dbReference>
<keyword evidence="2" id="KW-0472">Membrane</keyword>
<gene>
    <name evidence="4" type="primary">prkC</name>
    <name evidence="4" type="ORF">NCTC11632_01498</name>
</gene>
<dbReference type="EMBL" id="UGTF01000002">
    <property type="protein sequence ID" value="SUB89395.1"/>
    <property type="molecule type" value="Genomic_DNA"/>
</dbReference>
<keyword evidence="4" id="KW-0808">Transferase</keyword>
<evidence type="ECO:0000313" key="5">
    <source>
        <dbReference type="Proteomes" id="UP000254156"/>
    </source>
</evidence>
<evidence type="ECO:0000256" key="1">
    <source>
        <dbReference type="SAM" id="MobiDB-lite"/>
    </source>
</evidence>
<dbReference type="GO" id="GO:0004674">
    <property type="term" value="F:protein serine/threonine kinase activity"/>
    <property type="evidence" value="ECO:0007669"/>
    <property type="project" value="UniProtKB-EC"/>
</dbReference>
<sequence length="219" mass="24219">MEFFKKHPIVANILLIILISIILIFLGFWGLDLYTRHGKSVVVPDIKGMQIEEARLLLKKSNLRADIIDSVYSKDAVPGSILDVSPAVGEHVKPGRSIFITINPVNPPLRTIPNVVDMSARQARALLVSIGFEQVYEKLIPGDFIDLAKGIQDNKGKMLNAGERVTLQTPLYLLVVGVSATDSLLTNPTDLQLSDSVKNKKDVQPGDTINHVNDDESWW</sequence>
<dbReference type="SMART" id="SM00740">
    <property type="entry name" value="PASTA"/>
    <property type="match status" value="2"/>
</dbReference>
<dbReference type="CDD" id="cd06577">
    <property type="entry name" value="PASTA_pknB"/>
    <property type="match status" value="1"/>
</dbReference>
<dbReference type="EC" id="2.7.11.1" evidence="4"/>